<feature type="compositionally biased region" description="Basic residues" evidence="1">
    <location>
        <begin position="250"/>
        <end position="267"/>
    </location>
</feature>
<sequence>MEVPRGVDLGAQHGRETLRRERFDHTVVQHTGGVHDAAHLVLLQHLLQRLAVTDIARDHGDLGVQIGHVRLAGAAHQHEFLDAVAFDQVPGDHPSQPTGPAGDQHRPGELAGLRSLGPREPCREHLTAAHPQLRFVDRENLLCHLTVGVDEREPAGVLVLRGPDQTVHRTRGEIALARHEHQPLGPLLGDPALHQFQRTCGESVRPLDDVPVAGELLHHHSGRTRIGQRHRHPVEPEQRIPLDSADLLGHRARHQRPDRRHGRTRRVRDRDLPRVPVAPQPDPDRSRTDGVQRHAFPRERQPRLGAVEEPAGVQRGVEQRRVQPERSSVHAFGQRDLGEHLAVRAPHGPQPLEHRPVLEPVLREAFVSAVDLNGLSTSRRPHRGIEVAADGTAGQEPGRVPRPRHVLTVRPREHLDRAPPVLLGTDRDLDPDRPLLRQHERRGQRQLLDAVQPDLVPGPHRELQERGAGQQHLPGHPVVREPRVRAQRQPAREQVPVRPGNVDRRSEQRVFDPGEPQRPGVTGLAHRLRPEHLVLERVGGQINLPSTAVQPRPVNIDSVNMYLTECSQH</sequence>
<dbReference type="Proteomes" id="UP000649573">
    <property type="component" value="Unassembled WGS sequence"/>
</dbReference>
<evidence type="ECO:0000313" key="2">
    <source>
        <dbReference type="EMBL" id="GGU31475.1"/>
    </source>
</evidence>
<name>A0ABQ2UIA9_9PSEU</name>
<feature type="compositionally biased region" description="Basic residues" evidence="1">
    <location>
        <begin position="220"/>
        <end position="232"/>
    </location>
</feature>
<evidence type="ECO:0000256" key="1">
    <source>
        <dbReference type="SAM" id="MobiDB-lite"/>
    </source>
</evidence>
<feature type="compositionally biased region" description="Basic and acidic residues" evidence="1">
    <location>
        <begin position="282"/>
        <end position="302"/>
    </location>
</feature>
<evidence type="ECO:0000313" key="3">
    <source>
        <dbReference type="Proteomes" id="UP000649573"/>
    </source>
</evidence>
<organism evidence="2 3">
    <name type="scientific">Lentzea flava</name>
    <dbReference type="NCBI Taxonomy" id="103732"/>
    <lineage>
        <taxon>Bacteria</taxon>
        <taxon>Bacillati</taxon>
        <taxon>Actinomycetota</taxon>
        <taxon>Actinomycetes</taxon>
        <taxon>Pseudonocardiales</taxon>
        <taxon>Pseudonocardiaceae</taxon>
        <taxon>Lentzea</taxon>
    </lineage>
</organism>
<feature type="compositionally biased region" description="Basic and acidic residues" evidence="1">
    <location>
        <begin position="317"/>
        <end position="328"/>
    </location>
</feature>
<proteinExistence type="predicted"/>
<dbReference type="EMBL" id="BMRE01000007">
    <property type="protein sequence ID" value="GGU31475.1"/>
    <property type="molecule type" value="Genomic_DNA"/>
</dbReference>
<reference evidence="3" key="1">
    <citation type="journal article" date="2019" name="Int. J. Syst. Evol. Microbiol.">
        <title>The Global Catalogue of Microorganisms (GCM) 10K type strain sequencing project: providing services to taxonomists for standard genome sequencing and annotation.</title>
        <authorList>
            <consortium name="The Broad Institute Genomics Platform"/>
            <consortium name="The Broad Institute Genome Sequencing Center for Infectious Disease"/>
            <person name="Wu L."/>
            <person name="Ma J."/>
        </authorList>
    </citation>
    <scope>NUCLEOTIDE SEQUENCE [LARGE SCALE GENOMIC DNA]</scope>
    <source>
        <strain evidence="3">JCM 3296</strain>
    </source>
</reference>
<feature type="region of interest" description="Disordered" evidence="1">
    <location>
        <begin position="220"/>
        <end position="329"/>
    </location>
</feature>
<comment type="caution">
    <text evidence="2">The sequence shown here is derived from an EMBL/GenBank/DDBJ whole genome shotgun (WGS) entry which is preliminary data.</text>
</comment>
<gene>
    <name evidence="2" type="ORF">GCM10010178_24750</name>
</gene>
<feature type="region of interest" description="Disordered" evidence="1">
    <location>
        <begin position="439"/>
        <end position="522"/>
    </location>
</feature>
<feature type="compositionally biased region" description="Basic and acidic residues" evidence="1">
    <location>
        <begin position="501"/>
        <end position="512"/>
    </location>
</feature>
<protein>
    <submittedName>
        <fullName evidence="2">Uncharacterized protein</fullName>
    </submittedName>
</protein>
<keyword evidence="3" id="KW-1185">Reference proteome</keyword>
<feature type="region of interest" description="Disordered" evidence="1">
    <location>
        <begin position="88"/>
        <end position="110"/>
    </location>
</feature>
<accession>A0ABQ2UIA9</accession>